<accession>A0AAU7LNA7</accession>
<evidence type="ECO:0000313" key="2">
    <source>
        <dbReference type="EMBL" id="XBP69086.1"/>
    </source>
</evidence>
<proteinExistence type="predicted"/>
<dbReference type="AlphaFoldDB" id="A0AAU7LNA7"/>
<feature type="compositionally biased region" description="Acidic residues" evidence="1">
    <location>
        <begin position="28"/>
        <end position="37"/>
    </location>
</feature>
<reference evidence="2" key="1">
    <citation type="submission" date="2024-05" db="EMBL/GenBank/DDBJ databases">
        <authorList>
            <person name="Bunk B."/>
            <person name="Swiderski J."/>
            <person name="Sproer C."/>
            <person name="Thiel V."/>
        </authorList>
    </citation>
    <scope>NUCLEOTIDE SEQUENCE</scope>
    <source>
        <strain evidence="2">DSM 17735</strain>
    </source>
</reference>
<dbReference type="RefSeq" id="WP_349277423.1">
    <property type="nucleotide sequence ID" value="NZ_CBCSCU010000024.1"/>
</dbReference>
<feature type="region of interest" description="Disordered" evidence="1">
    <location>
        <begin position="1"/>
        <end position="61"/>
    </location>
</feature>
<name>A0AAU7LNA7_9BURK</name>
<dbReference type="EMBL" id="CP157675">
    <property type="protein sequence ID" value="XBP69086.1"/>
    <property type="molecule type" value="Genomic_DNA"/>
</dbReference>
<evidence type="ECO:0000256" key="1">
    <source>
        <dbReference type="SAM" id="MobiDB-lite"/>
    </source>
</evidence>
<sequence>MPHFLKRVLQSSHIGPAGHGLPRKGPDEEAGEDEEGLELPVNPDEGTPLIPDEEGVVTVPS</sequence>
<gene>
    <name evidence="2" type="ORF">ABLV49_14385</name>
</gene>
<protein>
    <submittedName>
        <fullName evidence="2">Uncharacterized protein</fullName>
    </submittedName>
</protein>
<organism evidence="2">
    <name type="scientific">Polaromonas hydrogenivorans</name>
    <dbReference type="NCBI Taxonomy" id="335476"/>
    <lineage>
        <taxon>Bacteria</taxon>
        <taxon>Pseudomonadati</taxon>
        <taxon>Pseudomonadota</taxon>
        <taxon>Betaproteobacteria</taxon>
        <taxon>Burkholderiales</taxon>
        <taxon>Comamonadaceae</taxon>
        <taxon>Polaromonas</taxon>
    </lineage>
</organism>